<sequence>MSRIRNNVEAPHGSVRRFSHEAPRLNKELLAQGHDLRDGGGLLAATGAHWPLKLENSALGLYSAAAHKPSEFTLSGLARLCPVVRRNHSHPGIRSGTRGHVVWVGAYRDNTKPHATVVWVGAYRDNTKPHATVVWVGAYRDSTKPHATVVWVGAYRDSTKNHTLQCNHSECNGQTAEKLSLCWSALRDVKPIKSWLGLYSNTGLALSTIHHKDGRHTILVGIIFQYCKSQTDRCAFFTVLITRYTTRYPENARLRSLIPTQRDVPRDRFSQQTNSELSWNSVSIAFDES</sequence>
<evidence type="ECO:0000256" key="1">
    <source>
        <dbReference type="SAM" id="MobiDB-lite"/>
    </source>
</evidence>
<accession>A0AAE1A6A4</accession>
<evidence type="ECO:0000313" key="3">
    <source>
        <dbReference type="Proteomes" id="UP001283361"/>
    </source>
</evidence>
<dbReference type="EMBL" id="JAWDGP010002576">
    <property type="protein sequence ID" value="KAK3781855.1"/>
    <property type="molecule type" value="Genomic_DNA"/>
</dbReference>
<reference evidence="2" key="1">
    <citation type="journal article" date="2023" name="G3 (Bethesda)">
        <title>A reference genome for the long-term kleptoplast-retaining sea slug Elysia crispata morphotype clarki.</title>
        <authorList>
            <person name="Eastman K.E."/>
            <person name="Pendleton A.L."/>
            <person name="Shaikh M.A."/>
            <person name="Suttiyut T."/>
            <person name="Ogas R."/>
            <person name="Tomko P."/>
            <person name="Gavelis G."/>
            <person name="Widhalm J.R."/>
            <person name="Wisecaver J.H."/>
        </authorList>
    </citation>
    <scope>NUCLEOTIDE SEQUENCE</scope>
    <source>
        <strain evidence="2">ECLA1</strain>
    </source>
</reference>
<protein>
    <submittedName>
        <fullName evidence="2">Uncharacterized protein</fullName>
    </submittedName>
</protein>
<keyword evidence="3" id="KW-1185">Reference proteome</keyword>
<evidence type="ECO:0000313" key="2">
    <source>
        <dbReference type="EMBL" id="KAK3781855.1"/>
    </source>
</evidence>
<feature type="region of interest" description="Disordered" evidence="1">
    <location>
        <begin position="1"/>
        <end position="21"/>
    </location>
</feature>
<dbReference type="Proteomes" id="UP001283361">
    <property type="component" value="Unassembled WGS sequence"/>
</dbReference>
<comment type="caution">
    <text evidence="2">The sequence shown here is derived from an EMBL/GenBank/DDBJ whole genome shotgun (WGS) entry which is preliminary data.</text>
</comment>
<organism evidence="2 3">
    <name type="scientific">Elysia crispata</name>
    <name type="common">lettuce slug</name>
    <dbReference type="NCBI Taxonomy" id="231223"/>
    <lineage>
        <taxon>Eukaryota</taxon>
        <taxon>Metazoa</taxon>
        <taxon>Spiralia</taxon>
        <taxon>Lophotrochozoa</taxon>
        <taxon>Mollusca</taxon>
        <taxon>Gastropoda</taxon>
        <taxon>Heterobranchia</taxon>
        <taxon>Euthyneura</taxon>
        <taxon>Panpulmonata</taxon>
        <taxon>Sacoglossa</taxon>
        <taxon>Placobranchoidea</taxon>
        <taxon>Plakobranchidae</taxon>
        <taxon>Elysia</taxon>
    </lineage>
</organism>
<gene>
    <name evidence="2" type="ORF">RRG08_020547</name>
</gene>
<name>A0AAE1A6A4_9GAST</name>
<proteinExistence type="predicted"/>
<dbReference type="AlphaFoldDB" id="A0AAE1A6A4"/>